<dbReference type="AlphaFoldDB" id="A0A9N9JM24"/>
<accession>A0A9N9JM24</accession>
<gene>
    <name evidence="2" type="ORF">DERYTH_LOCUS20918</name>
</gene>
<feature type="region of interest" description="Disordered" evidence="1">
    <location>
        <begin position="96"/>
        <end position="142"/>
    </location>
</feature>
<dbReference type="OrthoDB" id="10314604at2759"/>
<sequence>MANVSVISGQIAGIPNLHEFDTPQVITELANHWDQQRYVTGYEVLKYRIAPTCNNVHNIYNHTTIDQIAKYIWIHFTPPTKRDVYTNVAFRTNERKFGPSIDKRPMRDPGIGQPAPHTDFSDQLFNGSDHIETKPKSPFNMG</sequence>
<keyword evidence="3" id="KW-1185">Reference proteome</keyword>
<evidence type="ECO:0000313" key="2">
    <source>
        <dbReference type="EMBL" id="CAG8788494.1"/>
    </source>
</evidence>
<organism evidence="2 3">
    <name type="scientific">Dentiscutata erythropus</name>
    <dbReference type="NCBI Taxonomy" id="1348616"/>
    <lineage>
        <taxon>Eukaryota</taxon>
        <taxon>Fungi</taxon>
        <taxon>Fungi incertae sedis</taxon>
        <taxon>Mucoromycota</taxon>
        <taxon>Glomeromycotina</taxon>
        <taxon>Glomeromycetes</taxon>
        <taxon>Diversisporales</taxon>
        <taxon>Gigasporaceae</taxon>
        <taxon>Dentiscutata</taxon>
    </lineage>
</organism>
<evidence type="ECO:0000256" key="1">
    <source>
        <dbReference type="SAM" id="MobiDB-lite"/>
    </source>
</evidence>
<dbReference type="EMBL" id="CAJVPY010025598">
    <property type="protein sequence ID" value="CAG8788494.1"/>
    <property type="molecule type" value="Genomic_DNA"/>
</dbReference>
<protein>
    <submittedName>
        <fullName evidence="2">5566_t:CDS:1</fullName>
    </submittedName>
</protein>
<evidence type="ECO:0000313" key="3">
    <source>
        <dbReference type="Proteomes" id="UP000789405"/>
    </source>
</evidence>
<name>A0A9N9JM24_9GLOM</name>
<reference evidence="2" key="1">
    <citation type="submission" date="2021-06" db="EMBL/GenBank/DDBJ databases">
        <authorList>
            <person name="Kallberg Y."/>
            <person name="Tangrot J."/>
            <person name="Rosling A."/>
        </authorList>
    </citation>
    <scope>NUCLEOTIDE SEQUENCE</scope>
    <source>
        <strain evidence="2">MA453B</strain>
    </source>
</reference>
<proteinExistence type="predicted"/>
<feature type="compositionally biased region" description="Basic and acidic residues" evidence="1">
    <location>
        <begin position="96"/>
        <end position="107"/>
    </location>
</feature>
<comment type="caution">
    <text evidence="2">The sequence shown here is derived from an EMBL/GenBank/DDBJ whole genome shotgun (WGS) entry which is preliminary data.</text>
</comment>
<dbReference type="Proteomes" id="UP000789405">
    <property type="component" value="Unassembled WGS sequence"/>
</dbReference>